<keyword evidence="3" id="KW-1185">Reference proteome</keyword>
<name>A0A9W5URF8_9ACTN</name>
<sequence length="347" mass="37221">MSADTPADAAQSPTPAVPKGSPTTQVTVTVGAHLGDRPPPAMRLCEELVARLPALAHLARYTAGTGDFAVDLAGASPSPAQRQLIGRDVVYAMVGLDAQLRGARSGDLVRLLLHTDRGALIGLAVLREQYLVALTWPDETLGVSGEAAEAVRQVDAELSGLANQLRRAVSQRPADYGGWLELSDEERASIVRAAAVSEATSVDADGMPARVWARTAAAESLATICRRHLSVDGLHFVAVCRPGEVLATADVLDSPRLERFFDGTSAEARRDFYTLFGQRLDVQLRALIRAAHPALGARVHRLVLDVEQGEIYCLPLSVDRYLLAVTLDQHRVQTAEKQALALRRALP</sequence>
<evidence type="ECO:0000313" key="2">
    <source>
        <dbReference type="EMBL" id="GIJ33026.1"/>
    </source>
</evidence>
<evidence type="ECO:0000256" key="1">
    <source>
        <dbReference type="SAM" id="MobiDB-lite"/>
    </source>
</evidence>
<dbReference type="OrthoDB" id="3354731at2"/>
<organism evidence="2 3">
    <name type="scientific">Micromonospora sediminimaris</name>
    <dbReference type="NCBI Taxonomy" id="547162"/>
    <lineage>
        <taxon>Bacteria</taxon>
        <taxon>Bacillati</taxon>
        <taxon>Actinomycetota</taxon>
        <taxon>Actinomycetes</taxon>
        <taxon>Micromonosporales</taxon>
        <taxon>Micromonosporaceae</taxon>
        <taxon>Micromonospora</taxon>
    </lineage>
</organism>
<reference evidence="2" key="1">
    <citation type="submission" date="2021-01" db="EMBL/GenBank/DDBJ databases">
        <title>Whole genome shotgun sequence of Verrucosispora sediminis NBRC 107745.</title>
        <authorList>
            <person name="Komaki H."/>
            <person name="Tamura T."/>
        </authorList>
    </citation>
    <scope>NUCLEOTIDE SEQUENCE</scope>
    <source>
        <strain evidence="2">NBRC 107745</strain>
    </source>
</reference>
<feature type="region of interest" description="Disordered" evidence="1">
    <location>
        <begin position="1"/>
        <end position="24"/>
    </location>
</feature>
<evidence type="ECO:0000313" key="3">
    <source>
        <dbReference type="Proteomes" id="UP000607311"/>
    </source>
</evidence>
<accession>A0A9W5URF8</accession>
<dbReference type="RefSeq" id="WP_093406456.1">
    <property type="nucleotide sequence ID" value="NZ_BOPD01000012.1"/>
</dbReference>
<proteinExistence type="predicted"/>
<dbReference type="AlphaFoldDB" id="A0A9W5URF8"/>
<dbReference type="Proteomes" id="UP000607311">
    <property type="component" value="Unassembled WGS sequence"/>
</dbReference>
<gene>
    <name evidence="2" type="ORF">Vse01_21740</name>
</gene>
<protein>
    <submittedName>
        <fullName evidence="2">Uncharacterized protein</fullName>
    </submittedName>
</protein>
<dbReference type="EMBL" id="BOPD01000012">
    <property type="protein sequence ID" value="GIJ33026.1"/>
    <property type="molecule type" value="Genomic_DNA"/>
</dbReference>
<comment type="caution">
    <text evidence="2">The sequence shown here is derived from an EMBL/GenBank/DDBJ whole genome shotgun (WGS) entry which is preliminary data.</text>
</comment>